<organism evidence="1 2">
    <name type="scientific">Stylosanthes scabra</name>
    <dbReference type="NCBI Taxonomy" id="79078"/>
    <lineage>
        <taxon>Eukaryota</taxon>
        <taxon>Viridiplantae</taxon>
        <taxon>Streptophyta</taxon>
        <taxon>Embryophyta</taxon>
        <taxon>Tracheophyta</taxon>
        <taxon>Spermatophyta</taxon>
        <taxon>Magnoliopsida</taxon>
        <taxon>eudicotyledons</taxon>
        <taxon>Gunneridae</taxon>
        <taxon>Pentapetalae</taxon>
        <taxon>rosids</taxon>
        <taxon>fabids</taxon>
        <taxon>Fabales</taxon>
        <taxon>Fabaceae</taxon>
        <taxon>Papilionoideae</taxon>
        <taxon>50 kb inversion clade</taxon>
        <taxon>dalbergioids sensu lato</taxon>
        <taxon>Dalbergieae</taxon>
        <taxon>Pterocarpus clade</taxon>
        <taxon>Stylosanthes</taxon>
    </lineage>
</organism>
<comment type="caution">
    <text evidence="1">The sequence shown here is derived from an EMBL/GenBank/DDBJ whole genome shotgun (WGS) entry which is preliminary data.</text>
</comment>
<proteinExistence type="predicted"/>
<sequence length="64" mass="7133">MALTTVIGLKQCEGFSKAVSYDVKAVVTEKDKATDGTSKGDADKDFVEKLEDWDSKNRQSITWF</sequence>
<evidence type="ECO:0000313" key="1">
    <source>
        <dbReference type="EMBL" id="MED6180127.1"/>
    </source>
</evidence>
<protein>
    <submittedName>
        <fullName evidence="1">Uncharacterized protein</fullName>
    </submittedName>
</protein>
<dbReference type="EMBL" id="JASCZI010181258">
    <property type="protein sequence ID" value="MED6180127.1"/>
    <property type="molecule type" value="Genomic_DNA"/>
</dbReference>
<dbReference type="Proteomes" id="UP001341840">
    <property type="component" value="Unassembled WGS sequence"/>
</dbReference>
<name>A0ABU6W2M6_9FABA</name>
<evidence type="ECO:0000313" key="2">
    <source>
        <dbReference type="Proteomes" id="UP001341840"/>
    </source>
</evidence>
<keyword evidence="2" id="KW-1185">Reference proteome</keyword>
<reference evidence="1 2" key="1">
    <citation type="journal article" date="2023" name="Plants (Basel)">
        <title>Bridging the Gap: Combining Genomics and Transcriptomics Approaches to Understand Stylosanthes scabra, an Orphan Legume from the Brazilian Caatinga.</title>
        <authorList>
            <person name="Ferreira-Neto J.R.C."/>
            <person name="da Silva M.D."/>
            <person name="Binneck E."/>
            <person name="de Melo N.F."/>
            <person name="da Silva R.H."/>
            <person name="de Melo A.L.T.M."/>
            <person name="Pandolfi V."/>
            <person name="Bustamante F.O."/>
            <person name="Brasileiro-Vidal A.C."/>
            <person name="Benko-Iseppon A.M."/>
        </authorList>
    </citation>
    <scope>NUCLEOTIDE SEQUENCE [LARGE SCALE GENOMIC DNA]</scope>
    <source>
        <tissue evidence="1">Leaves</tissue>
    </source>
</reference>
<gene>
    <name evidence="1" type="ORF">PIB30_007284</name>
</gene>
<accession>A0ABU6W2M6</accession>